<dbReference type="OrthoDB" id="9873560at2"/>
<reference evidence="1" key="1">
    <citation type="submission" date="2019-09" db="EMBL/GenBank/DDBJ databases">
        <authorList>
            <person name="Li J."/>
        </authorList>
    </citation>
    <scope>NUCLEOTIDE SEQUENCE [LARGE SCALE GENOMIC DNA]</scope>
    <source>
        <strain evidence="1">NRBC 14897</strain>
    </source>
</reference>
<evidence type="ECO:0000313" key="1">
    <source>
        <dbReference type="EMBL" id="KAA1376395.1"/>
    </source>
</evidence>
<name>A0A641AKQ0_9ACTN</name>
<dbReference type="RefSeq" id="WP_129184389.1">
    <property type="nucleotide sequence ID" value="NZ_JAGIOG010000001.1"/>
</dbReference>
<sequence>MSSEVLELQLDLSAHGGARVIEARLPRSAFGRLSVGDVVMVVDDSVEQRLYLVAELSNGDRDVRLLAVDPVSAAADRPAGTDGADRA</sequence>
<comment type="caution">
    <text evidence="1">The sequence shown here is derived from an EMBL/GenBank/DDBJ whole genome shotgun (WGS) entry which is preliminary data.</text>
</comment>
<dbReference type="AlphaFoldDB" id="A0A641AKQ0"/>
<keyword evidence="2" id="KW-1185">Reference proteome</keyword>
<protein>
    <submittedName>
        <fullName evidence="1">Uncharacterized protein</fullName>
    </submittedName>
</protein>
<dbReference type="Proteomes" id="UP001515100">
    <property type="component" value="Unassembled WGS sequence"/>
</dbReference>
<dbReference type="EMBL" id="SDPP02000003">
    <property type="protein sequence ID" value="KAA1376395.1"/>
    <property type="molecule type" value="Genomic_DNA"/>
</dbReference>
<accession>A0A641AKQ0</accession>
<organism evidence="1 2">
    <name type="scientific">Aeromicrobium fastidiosum</name>
    <dbReference type="NCBI Taxonomy" id="52699"/>
    <lineage>
        <taxon>Bacteria</taxon>
        <taxon>Bacillati</taxon>
        <taxon>Actinomycetota</taxon>
        <taxon>Actinomycetes</taxon>
        <taxon>Propionibacteriales</taxon>
        <taxon>Nocardioidaceae</taxon>
        <taxon>Aeromicrobium</taxon>
    </lineage>
</organism>
<evidence type="ECO:0000313" key="2">
    <source>
        <dbReference type="Proteomes" id="UP001515100"/>
    </source>
</evidence>
<proteinExistence type="predicted"/>
<gene>
    <name evidence="1" type="ORF">ESP62_013270</name>
</gene>